<dbReference type="EMBL" id="SSXP01000023">
    <property type="protein sequence ID" value="TII05034.1"/>
    <property type="molecule type" value="Genomic_DNA"/>
</dbReference>
<dbReference type="RefSeq" id="WP_136628905.1">
    <property type="nucleotide sequence ID" value="NZ_SSXP01000023.1"/>
</dbReference>
<gene>
    <name evidence="1" type="ORF">FAJ34_10675</name>
</gene>
<evidence type="ECO:0000313" key="2">
    <source>
        <dbReference type="Proteomes" id="UP000305768"/>
    </source>
</evidence>
<accession>A0A4T2H1D9</accession>
<comment type="caution">
    <text evidence="1">The sequence shown here is derived from an EMBL/GenBank/DDBJ whole genome shotgun (WGS) entry which is preliminary data.</text>
</comment>
<sequence length="111" mass="13350">MKLEHSDDLYRGQTARRVFNEEDRQEFVRRVVKHIPTEDLSHPVLIAFLVENVLERLGYWEHHTSLINQAIQDEIKKRVLAEQTRNEDDFDEVYELAREHYDGAFRELVDK</sequence>
<proteinExistence type="predicted"/>
<organism evidence="1 2">
    <name type="scientific">Streptococcus suis</name>
    <dbReference type="NCBI Taxonomy" id="1307"/>
    <lineage>
        <taxon>Bacteria</taxon>
        <taxon>Bacillati</taxon>
        <taxon>Bacillota</taxon>
        <taxon>Bacilli</taxon>
        <taxon>Lactobacillales</taxon>
        <taxon>Streptococcaceae</taxon>
        <taxon>Streptococcus</taxon>
    </lineage>
</organism>
<dbReference type="AlphaFoldDB" id="A0A4T2H1D9"/>
<protein>
    <submittedName>
        <fullName evidence="1">Uncharacterized protein</fullName>
    </submittedName>
</protein>
<name>A0A4T2H1D9_STRSU</name>
<evidence type="ECO:0000313" key="1">
    <source>
        <dbReference type="EMBL" id="TII05034.1"/>
    </source>
</evidence>
<dbReference type="Proteomes" id="UP000305768">
    <property type="component" value="Unassembled WGS sequence"/>
</dbReference>
<reference evidence="1 2" key="1">
    <citation type="submission" date="2019-04" db="EMBL/GenBank/DDBJ databases">
        <title>Genome analysis of Streptococcus suis strain WUSS425.</title>
        <authorList>
            <person name="Chen H."/>
            <person name="Gao X."/>
            <person name="Wu Z."/>
        </authorList>
    </citation>
    <scope>NUCLEOTIDE SEQUENCE [LARGE SCALE GENOMIC DNA]</scope>
    <source>
        <strain evidence="1 2">WUSS425</strain>
    </source>
</reference>